<dbReference type="OrthoDB" id="5600002at2759"/>
<dbReference type="PANTHER" id="PTHR44376:SF5">
    <property type="entry name" value="TRANSCRIPTIONAL COREPRESSOR LEUNIG ISOFORM X1"/>
    <property type="match status" value="1"/>
</dbReference>
<feature type="compositionally biased region" description="Pro residues" evidence="1">
    <location>
        <begin position="381"/>
        <end position="398"/>
    </location>
</feature>
<feature type="compositionally biased region" description="Polar residues" evidence="1">
    <location>
        <begin position="291"/>
        <end position="315"/>
    </location>
</feature>
<evidence type="ECO:0000256" key="1">
    <source>
        <dbReference type="SAM" id="MobiDB-lite"/>
    </source>
</evidence>
<accession>A0A9P3GDU4</accession>
<feature type="region of interest" description="Disordered" evidence="1">
    <location>
        <begin position="375"/>
        <end position="488"/>
    </location>
</feature>
<feature type="compositionally biased region" description="Low complexity" evidence="1">
    <location>
        <begin position="569"/>
        <end position="586"/>
    </location>
</feature>
<evidence type="ECO:0000313" key="3">
    <source>
        <dbReference type="Proteomes" id="UP000703269"/>
    </source>
</evidence>
<evidence type="ECO:0008006" key="4">
    <source>
        <dbReference type="Google" id="ProtNLM"/>
    </source>
</evidence>
<proteinExistence type="predicted"/>
<organism evidence="2 3">
    <name type="scientific">Phanerochaete sordida</name>
    <dbReference type="NCBI Taxonomy" id="48140"/>
    <lineage>
        <taxon>Eukaryota</taxon>
        <taxon>Fungi</taxon>
        <taxon>Dikarya</taxon>
        <taxon>Basidiomycota</taxon>
        <taxon>Agaricomycotina</taxon>
        <taxon>Agaricomycetes</taxon>
        <taxon>Polyporales</taxon>
        <taxon>Phanerochaetaceae</taxon>
        <taxon>Phanerochaete</taxon>
    </lineage>
</organism>
<feature type="region of interest" description="Disordered" evidence="1">
    <location>
        <begin position="103"/>
        <end position="330"/>
    </location>
</feature>
<dbReference type="EMBL" id="BPQB01000035">
    <property type="protein sequence ID" value="GJE93862.1"/>
    <property type="molecule type" value="Genomic_DNA"/>
</dbReference>
<dbReference type="SMART" id="SM00667">
    <property type="entry name" value="LisH"/>
    <property type="match status" value="1"/>
</dbReference>
<feature type="compositionally biased region" description="Low complexity" evidence="1">
    <location>
        <begin position="179"/>
        <end position="189"/>
    </location>
</feature>
<dbReference type="InterPro" id="IPR044716">
    <property type="entry name" value="LEUNIG-like"/>
</dbReference>
<feature type="compositionally biased region" description="Polar residues" evidence="1">
    <location>
        <begin position="1"/>
        <end position="21"/>
    </location>
</feature>
<feature type="compositionally biased region" description="Polar residues" evidence="1">
    <location>
        <begin position="399"/>
        <end position="422"/>
    </location>
</feature>
<dbReference type="InterPro" id="IPR006594">
    <property type="entry name" value="LisH"/>
</dbReference>
<feature type="region of interest" description="Disordered" evidence="1">
    <location>
        <begin position="1"/>
        <end position="27"/>
    </location>
</feature>
<protein>
    <recommendedName>
        <fullName evidence="4">LisH domain-containing protein</fullName>
    </recommendedName>
</protein>
<keyword evidence="3" id="KW-1185">Reference proteome</keyword>
<reference evidence="2 3" key="1">
    <citation type="submission" date="2021-08" db="EMBL/GenBank/DDBJ databases">
        <title>Draft Genome Sequence of Phanerochaete sordida strain YK-624.</title>
        <authorList>
            <person name="Mori T."/>
            <person name="Dohra H."/>
            <person name="Suzuki T."/>
            <person name="Kawagishi H."/>
            <person name="Hirai H."/>
        </authorList>
    </citation>
    <scope>NUCLEOTIDE SEQUENCE [LARGE SCALE GENOMIC DNA]</scope>
    <source>
        <strain evidence="2 3">YK-624</strain>
    </source>
</reference>
<dbReference type="Proteomes" id="UP000703269">
    <property type="component" value="Unassembled WGS sequence"/>
</dbReference>
<dbReference type="AlphaFoldDB" id="A0A9P3GDU4"/>
<dbReference type="GO" id="GO:0003714">
    <property type="term" value="F:transcription corepressor activity"/>
    <property type="evidence" value="ECO:0007669"/>
    <property type="project" value="InterPro"/>
</dbReference>
<feature type="compositionally biased region" description="Gly residues" evidence="1">
    <location>
        <begin position="708"/>
        <end position="719"/>
    </location>
</feature>
<comment type="caution">
    <text evidence="2">The sequence shown here is derived from an EMBL/GenBank/DDBJ whole genome shotgun (WGS) entry which is preliminary data.</text>
</comment>
<feature type="region of interest" description="Disordered" evidence="1">
    <location>
        <begin position="545"/>
        <end position="746"/>
    </location>
</feature>
<feature type="compositionally biased region" description="Polar residues" evidence="1">
    <location>
        <begin position="103"/>
        <end position="113"/>
    </location>
</feature>
<feature type="compositionally biased region" description="Pro residues" evidence="1">
    <location>
        <begin position="235"/>
        <end position="244"/>
    </location>
</feature>
<dbReference type="PROSITE" id="PS50896">
    <property type="entry name" value="LISH"/>
    <property type="match status" value="1"/>
</dbReference>
<sequence length="784" mass="81565">MSANDPPNADGSQASGSQQPDPTLDWEGDKMFNIYIHDYCEKRGYTKTADALREEAGVEKDGGPPINAKQGLLFEWWSVFWVLFSAKSSGQGPEDALLYSHYQTQSAAQRQNEPQASRAPQAARPGQAPIPPRQVNGIPPRGPGQGAPPLNGMPPANAMPGQQPPMTNGMPNPYPGPMAPANGIPGTAPGAPPPNNPTMGTPAQQHMVPGQRQGMPPQRPPNGQNYRSPTMAPSPQNPGIPPGHQPNQMAGPSGPPMNRGPGHMAPPSGQPGMPGGPMAGGQQMAHPHFSTLGQQSQPNSPAAQGLPAQSPSMGNRQIRPPQESMRQLQEAAVNADLLKIESAKLPALKAELGLGDKDLPSLTLDDKQRILGLARARGFLPPLPNRPGQPPNAMPGPSNPQLQMQPNQRGPIQPPLTAQGQINRAMKRSSTSPDENGESNESSPSNKRPRKSPDQPPPMTPMIPITPQGGMPGHPHGPPSSGMMPRQGMVPFATMPMNNPSAMNMQGGPVGTPHMNNAMLSHQTLTPQMQQRIPPQYRQTMQALHKSGVAQAAGPGQGQMPFNSLMPGANAASPATSSDSPYSSNPEQQPRPGPGPFGMQGMAPNRMLPGQKMAPPPSPSAAGKNMGGPQGPGGPGDKPGDGGMNQSPRHAASAPGQQGQPGQQPGPPGLQGQPGQPGQPGGPPPPGQQQQGPMNPQGGANTAPPTPGGGNAPGQGMLGQNGPPPPSQSAPPQMQPQDMFGADLMGPNFDSFGFDFQPDSFNALGELGDMSEWFNDQGLMADKL</sequence>
<dbReference type="PANTHER" id="PTHR44376">
    <property type="entry name" value="TRANSCRIPTIONAL REGULATOR OF FILAMENTOUS GROWTH FLO8"/>
    <property type="match status" value="1"/>
</dbReference>
<gene>
    <name evidence="2" type="ORF">PsYK624_100270</name>
</gene>
<evidence type="ECO:0000313" key="2">
    <source>
        <dbReference type="EMBL" id="GJE93862.1"/>
    </source>
</evidence>
<feature type="compositionally biased region" description="Gly residues" evidence="1">
    <location>
        <begin position="625"/>
        <end position="643"/>
    </location>
</feature>
<feature type="compositionally biased region" description="Low complexity" evidence="1">
    <location>
        <begin position="197"/>
        <end position="225"/>
    </location>
</feature>
<name>A0A9P3GDU4_9APHY</name>
<feature type="compositionally biased region" description="Low complexity" evidence="1">
    <location>
        <begin position="114"/>
        <end position="127"/>
    </location>
</feature>
<dbReference type="Pfam" id="PF08513">
    <property type="entry name" value="LisH"/>
    <property type="match status" value="1"/>
</dbReference>
<feature type="compositionally biased region" description="Low complexity" evidence="1">
    <location>
        <begin position="688"/>
        <end position="703"/>
    </location>
</feature>